<dbReference type="Pfam" id="PF12937">
    <property type="entry name" value="F-box-like"/>
    <property type="match status" value="1"/>
</dbReference>
<comment type="caution">
    <text evidence="2">The sequence shown here is derived from an EMBL/GenBank/DDBJ whole genome shotgun (WGS) entry which is preliminary data.</text>
</comment>
<dbReference type="EMBL" id="BJWL01000006">
    <property type="protein sequence ID" value="GFY89107.1"/>
    <property type="molecule type" value="Genomic_DNA"/>
</dbReference>
<evidence type="ECO:0000313" key="2">
    <source>
        <dbReference type="EMBL" id="GFY89107.1"/>
    </source>
</evidence>
<keyword evidence="3" id="KW-1185">Reference proteome</keyword>
<evidence type="ECO:0000259" key="1">
    <source>
        <dbReference type="PROSITE" id="PS50181"/>
    </source>
</evidence>
<dbReference type="InterPro" id="IPR036047">
    <property type="entry name" value="F-box-like_dom_sf"/>
</dbReference>
<organism evidence="2 3">
    <name type="scientific">Actinidia rufa</name>
    <dbReference type="NCBI Taxonomy" id="165716"/>
    <lineage>
        <taxon>Eukaryota</taxon>
        <taxon>Viridiplantae</taxon>
        <taxon>Streptophyta</taxon>
        <taxon>Embryophyta</taxon>
        <taxon>Tracheophyta</taxon>
        <taxon>Spermatophyta</taxon>
        <taxon>Magnoliopsida</taxon>
        <taxon>eudicotyledons</taxon>
        <taxon>Gunneridae</taxon>
        <taxon>Pentapetalae</taxon>
        <taxon>asterids</taxon>
        <taxon>Ericales</taxon>
        <taxon>Actinidiaceae</taxon>
        <taxon>Actinidia</taxon>
    </lineage>
</organism>
<accession>A0A7J0EU55</accession>
<dbReference type="InterPro" id="IPR017451">
    <property type="entry name" value="F-box-assoc_interact_dom"/>
</dbReference>
<proteinExistence type="predicted"/>
<dbReference type="CDD" id="cd22157">
    <property type="entry name" value="F-box_AtFBW1-like"/>
    <property type="match status" value="1"/>
</dbReference>
<dbReference type="SMART" id="SM00256">
    <property type="entry name" value="FBOX"/>
    <property type="match status" value="1"/>
</dbReference>
<dbReference type="SUPFAM" id="SSF81383">
    <property type="entry name" value="F-box domain"/>
    <property type="match status" value="1"/>
</dbReference>
<reference evidence="2 3" key="1">
    <citation type="submission" date="2019-07" db="EMBL/GenBank/DDBJ databases">
        <title>De Novo Assembly of kiwifruit Actinidia rufa.</title>
        <authorList>
            <person name="Sugita-Konishi S."/>
            <person name="Sato K."/>
            <person name="Mori E."/>
            <person name="Abe Y."/>
            <person name="Kisaki G."/>
            <person name="Hamano K."/>
            <person name="Suezawa K."/>
            <person name="Otani M."/>
            <person name="Fukuda T."/>
            <person name="Manabe T."/>
            <person name="Gomi K."/>
            <person name="Tabuchi M."/>
            <person name="Akimitsu K."/>
            <person name="Kataoka I."/>
        </authorList>
    </citation>
    <scope>NUCLEOTIDE SEQUENCE [LARGE SCALE GENOMIC DNA]</scope>
    <source>
        <strain evidence="3">cv. Fuchu</strain>
    </source>
</reference>
<dbReference type="InterPro" id="IPR001810">
    <property type="entry name" value="F-box_dom"/>
</dbReference>
<dbReference type="PANTHER" id="PTHR31672:SF13">
    <property type="entry name" value="F-BOX PROTEIN CPR30-LIKE"/>
    <property type="match status" value="1"/>
</dbReference>
<dbReference type="Gene3D" id="1.20.1280.50">
    <property type="match status" value="1"/>
</dbReference>
<evidence type="ECO:0000313" key="3">
    <source>
        <dbReference type="Proteomes" id="UP000585474"/>
    </source>
</evidence>
<dbReference type="InterPro" id="IPR050796">
    <property type="entry name" value="SCF_F-box_component"/>
</dbReference>
<protein>
    <recommendedName>
        <fullName evidence="1">F-box domain-containing protein</fullName>
    </recommendedName>
</protein>
<gene>
    <name evidence="2" type="ORF">Acr_06g0010470</name>
</gene>
<dbReference type="PANTHER" id="PTHR31672">
    <property type="entry name" value="BNACNNG10540D PROTEIN"/>
    <property type="match status" value="1"/>
</dbReference>
<feature type="domain" description="F-box" evidence="1">
    <location>
        <begin position="25"/>
        <end position="70"/>
    </location>
</feature>
<dbReference type="NCBIfam" id="TIGR01640">
    <property type="entry name" value="F_box_assoc_1"/>
    <property type="match status" value="1"/>
</dbReference>
<dbReference type="OrthoDB" id="692435at2759"/>
<dbReference type="Proteomes" id="UP000585474">
    <property type="component" value="Unassembled WGS sequence"/>
</dbReference>
<name>A0A7J0EU55_9ERIC</name>
<sequence>MVLQCLTWIPHLWDQLLYSVTIHKNGFVRPLPEEIIIDILSRLPADCVLECRVVCRKWLALTSTPYFVEMHCKRAAPFHFVQSVYDSVIKNELDLFIIFDGVKKDKMIERTRAGYMHLKRPNMPLLYGSCNKLLLFRPRFDGLMYFVCNAVTREQITLTSPVDPGMLCGFFFHLPMKEYRELAVRKEGTGFRYYMYSLVGKLGRRIAAFSYPPTSFVTPTIVNGALHWTVEHKSENEDIPPCTDAVRMFNMDNEDFRSMPHPGKECHSQSIYEKMCLLEMKRKLSFCSIYARLIDIWVLEDYENWYWNIVKEVDGAAVKMSDDLHCFHIVTDYAKTFVSLTKI</sequence>
<dbReference type="PROSITE" id="PS50181">
    <property type="entry name" value="FBOX"/>
    <property type="match status" value="1"/>
</dbReference>
<dbReference type="AlphaFoldDB" id="A0A7J0EU55"/>